<evidence type="ECO:0000313" key="1">
    <source>
        <dbReference type="EMBL" id="VAX13955.1"/>
    </source>
</evidence>
<reference evidence="1" key="1">
    <citation type="submission" date="2018-06" db="EMBL/GenBank/DDBJ databases">
        <authorList>
            <person name="Zhirakovskaya E."/>
        </authorList>
    </citation>
    <scope>NUCLEOTIDE SEQUENCE</scope>
</reference>
<dbReference type="AlphaFoldDB" id="A0A3B1C5H5"/>
<name>A0A3B1C5H5_9ZZZZ</name>
<accession>A0A3B1C5H5</accession>
<proteinExistence type="predicted"/>
<protein>
    <submittedName>
        <fullName evidence="1">Uncharacterized protein</fullName>
    </submittedName>
</protein>
<dbReference type="EMBL" id="UOFZ01000147">
    <property type="protein sequence ID" value="VAX13955.1"/>
    <property type="molecule type" value="Genomic_DNA"/>
</dbReference>
<gene>
    <name evidence="1" type="ORF">MNBD_GAMMA24-612</name>
</gene>
<organism evidence="1">
    <name type="scientific">hydrothermal vent metagenome</name>
    <dbReference type="NCBI Taxonomy" id="652676"/>
    <lineage>
        <taxon>unclassified sequences</taxon>
        <taxon>metagenomes</taxon>
        <taxon>ecological metagenomes</taxon>
    </lineage>
</organism>
<feature type="non-terminal residue" evidence="1">
    <location>
        <position position="43"/>
    </location>
</feature>
<sequence length="43" mass="4779">MVLQSRTVVQKRIFIAFLALFLTLPSVAGLVWTSTAQAEDELN</sequence>